<dbReference type="InterPro" id="IPR050360">
    <property type="entry name" value="MFS_Sugar_Transporters"/>
</dbReference>
<dbReference type="InterPro" id="IPR005829">
    <property type="entry name" value="Sugar_transporter_CS"/>
</dbReference>
<dbReference type="GeneID" id="89974151"/>
<evidence type="ECO:0000256" key="5">
    <source>
        <dbReference type="ARBA" id="ARBA00022692"/>
    </source>
</evidence>
<evidence type="ECO:0000256" key="6">
    <source>
        <dbReference type="ARBA" id="ARBA00022989"/>
    </source>
</evidence>
<feature type="transmembrane region" description="Helical" evidence="10">
    <location>
        <begin position="98"/>
        <end position="118"/>
    </location>
</feature>
<keyword evidence="3 9" id="KW-0813">Transport</keyword>
<proteinExistence type="inferred from homology"/>
<evidence type="ECO:0000256" key="7">
    <source>
        <dbReference type="ARBA" id="ARBA00023136"/>
    </source>
</evidence>
<dbReference type="AlphaFoldDB" id="A0AAV9N2H9"/>
<evidence type="ECO:0000313" key="12">
    <source>
        <dbReference type="EMBL" id="KAK5048307.1"/>
    </source>
</evidence>
<dbReference type="PROSITE" id="PS00217">
    <property type="entry name" value="SUGAR_TRANSPORT_2"/>
    <property type="match status" value="1"/>
</dbReference>
<evidence type="ECO:0000256" key="3">
    <source>
        <dbReference type="ARBA" id="ARBA00022448"/>
    </source>
</evidence>
<dbReference type="InterPro" id="IPR020846">
    <property type="entry name" value="MFS_dom"/>
</dbReference>
<dbReference type="Gene3D" id="1.20.1250.20">
    <property type="entry name" value="MFS general substrate transporter like domains"/>
    <property type="match status" value="1"/>
</dbReference>
<dbReference type="InterPro" id="IPR003663">
    <property type="entry name" value="Sugar/inositol_transpt"/>
</dbReference>
<feature type="transmembrane region" description="Helical" evidence="10">
    <location>
        <begin position="429"/>
        <end position="452"/>
    </location>
</feature>
<dbReference type="NCBIfam" id="TIGR00879">
    <property type="entry name" value="SP"/>
    <property type="match status" value="1"/>
</dbReference>
<dbReference type="Proteomes" id="UP001358417">
    <property type="component" value="Unassembled WGS sequence"/>
</dbReference>
<keyword evidence="6 10" id="KW-1133">Transmembrane helix</keyword>
<dbReference type="InterPro" id="IPR005828">
    <property type="entry name" value="MFS_sugar_transport-like"/>
</dbReference>
<sequence length="602" mass="66562">MSSSHDEESGRPPQRHGSVSVYAANAAGVNHGAGRRRSSIAPAHASTGALQNDGVLNQKDETFRKLSVAVPNLAELSSDAKEAATREKHMSFMEGCRLYPKAMFFSFALSLAVIMEGYDTALLGNFYGIPAFAKKYGHPAAIKNGVQTYQVPVAWQSALGNGTAVAQIIGLFINGILSERIGYRKMMMGSLVLVTCTIFITFFAVNVEMLLAGYILSGLPWGVFQTLTTTYAAEVTPVVLRPYLTTYVNLCWVIGQLIAAGILKAFVNNSSEWAYRIPYALQWIWPVPIFIVCWFAPESPWWLVRHGKIDEARSSILRLTSKKNTEFNAEDTLAMMIHTNELEIQQTSGTSYIDCFKNADLRRTELTVMTWVIQQTSGSPMMGWGTYFLLQVGLSGDAAYSIGIGQSAMGFIGTVASWFLMPHIGRRTLYLWGQMGMFVVLIIIGGIGVPAISTSTGWATGALLLILTFIYDITVGPVCYSLVAELPSTRLRIKTVVLSRNVYNVCGIIIGTLQPHFMNPESWNWQGKTAFFWAGANLLGLVWTYYRLPEPKGLTYAELDVLFENKVSARKFRKVAADPFRSDNLVVEEDTDSINEVVQEKR</sequence>
<feature type="transmembrane region" description="Helical" evidence="10">
    <location>
        <begin position="398"/>
        <end position="420"/>
    </location>
</feature>
<evidence type="ECO:0000256" key="1">
    <source>
        <dbReference type="ARBA" id="ARBA00004141"/>
    </source>
</evidence>
<dbReference type="PROSITE" id="PS50850">
    <property type="entry name" value="MFS"/>
    <property type="match status" value="1"/>
</dbReference>
<name>A0AAV9N2H9_9EURO</name>
<dbReference type="InterPro" id="IPR036259">
    <property type="entry name" value="MFS_trans_sf"/>
</dbReference>
<reference evidence="12 13" key="1">
    <citation type="submission" date="2023-08" db="EMBL/GenBank/DDBJ databases">
        <title>Black Yeasts Isolated from many extreme environments.</title>
        <authorList>
            <person name="Coleine C."/>
            <person name="Stajich J.E."/>
            <person name="Selbmann L."/>
        </authorList>
    </citation>
    <scope>NUCLEOTIDE SEQUENCE [LARGE SCALE GENOMIC DNA]</scope>
    <source>
        <strain evidence="12 13">CCFEE 5792</strain>
    </source>
</reference>
<dbReference type="Pfam" id="PF00083">
    <property type="entry name" value="Sugar_tr"/>
    <property type="match status" value="1"/>
</dbReference>
<protein>
    <recommendedName>
        <fullName evidence="11">Major facilitator superfamily (MFS) profile domain-containing protein</fullName>
    </recommendedName>
</protein>
<accession>A0AAV9N2H9</accession>
<dbReference type="GO" id="GO:0000023">
    <property type="term" value="P:maltose metabolic process"/>
    <property type="evidence" value="ECO:0007669"/>
    <property type="project" value="UniProtKB-KW"/>
</dbReference>
<feature type="transmembrane region" description="Helical" evidence="10">
    <location>
        <begin position="501"/>
        <end position="518"/>
    </location>
</feature>
<feature type="transmembrane region" description="Helical" evidence="10">
    <location>
        <begin position="189"/>
        <end position="216"/>
    </location>
</feature>
<evidence type="ECO:0000256" key="2">
    <source>
        <dbReference type="ARBA" id="ARBA00010992"/>
    </source>
</evidence>
<evidence type="ECO:0000256" key="9">
    <source>
        <dbReference type="RuleBase" id="RU003346"/>
    </source>
</evidence>
<dbReference type="GO" id="GO:0016020">
    <property type="term" value="C:membrane"/>
    <property type="evidence" value="ECO:0007669"/>
    <property type="project" value="UniProtKB-SubCell"/>
</dbReference>
<feature type="transmembrane region" description="Helical" evidence="10">
    <location>
        <begin position="247"/>
        <end position="267"/>
    </location>
</feature>
<evidence type="ECO:0000259" key="11">
    <source>
        <dbReference type="PROSITE" id="PS50850"/>
    </source>
</evidence>
<comment type="caution">
    <text evidence="12">The sequence shown here is derived from an EMBL/GenBank/DDBJ whole genome shotgun (WGS) entry which is preliminary data.</text>
</comment>
<evidence type="ECO:0000256" key="4">
    <source>
        <dbReference type="ARBA" id="ARBA00022597"/>
    </source>
</evidence>
<keyword evidence="7 10" id="KW-0472">Membrane</keyword>
<comment type="similarity">
    <text evidence="2 9">Belongs to the major facilitator superfamily. Sugar transporter (TC 2.A.1.1) family.</text>
</comment>
<keyword evidence="4" id="KW-0762">Sugar transport</keyword>
<evidence type="ECO:0000256" key="8">
    <source>
        <dbReference type="ARBA" id="ARBA00026248"/>
    </source>
</evidence>
<evidence type="ECO:0000256" key="10">
    <source>
        <dbReference type="SAM" id="Phobius"/>
    </source>
</evidence>
<feature type="transmembrane region" description="Helical" evidence="10">
    <location>
        <begin position="158"/>
        <end position="177"/>
    </location>
</feature>
<dbReference type="EMBL" id="JAVRRD010000022">
    <property type="protein sequence ID" value="KAK5048307.1"/>
    <property type="molecule type" value="Genomic_DNA"/>
</dbReference>
<feature type="transmembrane region" description="Helical" evidence="10">
    <location>
        <begin position="530"/>
        <end position="546"/>
    </location>
</feature>
<feature type="transmembrane region" description="Helical" evidence="10">
    <location>
        <begin position="279"/>
        <end position="297"/>
    </location>
</feature>
<feature type="domain" description="Major facilitator superfamily (MFS) profile" evidence="11">
    <location>
        <begin position="105"/>
        <end position="552"/>
    </location>
</feature>
<feature type="transmembrane region" description="Helical" evidence="10">
    <location>
        <begin position="458"/>
        <end position="480"/>
    </location>
</feature>
<dbReference type="PANTHER" id="PTHR48022">
    <property type="entry name" value="PLASTIDIC GLUCOSE TRANSPORTER 4"/>
    <property type="match status" value="1"/>
</dbReference>
<evidence type="ECO:0000313" key="13">
    <source>
        <dbReference type="Proteomes" id="UP001358417"/>
    </source>
</evidence>
<organism evidence="12 13">
    <name type="scientific">Exophiala bonariae</name>
    <dbReference type="NCBI Taxonomy" id="1690606"/>
    <lineage>
        <taxon>Eukaryota</taxon>
        <taxon>Fungi</taxon>
        <taxon>Dikarya</taxon>
        <taxon>Ascomycota</taxon>
        <taxon>Pezizomycotina</taxon>
        <taxon>Eurotiomycetes</taxon>
        <taxon>Chaetothyriomycetidae</taxon>
        <taxon>Chaetothyriales</taxon>
        <taxon>Herpotrichiellaceae</taxon>
        <taxon>Exophiala</taxon>
    </lineage>
</organism>
<keyword evidence="13" id="KW-1185">Reference proteome</keyword>
<dbReference type="SUPFAM" id="SSF103473">
    <property type="entry name" value="MFS general substrate transporter"/>
    <property type="match status" value="1"/>
</dbReference>
<keyword evidence="8" id="KW-0462">Maltose metabolism</keyword>
<dbReference type="GO" id="GO:0005351">
    <property type="term" value="F:carbohydrate:proton symporter activity"/>
    <property type="evidence" value="ECO:0007669"/>
    <property type="project" value="TreeGrafter"/>
</dbReference>
<dbReference type="RefSeq" id="XP_064703765.1">
    <property type="nucleotide sequence ID" value="XM_064849541.1"/>
</dbReference>
<dbReference type="FunFam" id="1.20.1250.20:FF:000254">
    <property type="entry name" value="MAL31p Maltose permease"/>
    <property type="match status" value="1"/>
</dbReference>
<dbReference type="PANTHER" id="PTHR48022:SF5">
    <property type="entry name" value="ALPHA-GLUCOSIDES PERMEASE MPH2-RELATED"/>
    <property type="match status" value="1"/>
</dbReference>
<comment type="subcellular location">
    <subcellularLocation>
        <location evidence="1">Membrane</location>
        <topology evidence="1">Multi-pass membrane protein</topology>
    </subcellularLocation>
</comment>
<keyword evidence="5 10" id="KW-0812">Transmembrane</keyword>
<gene>
    <name evidence="12" type="ORF">LTR84_005977</name>
</gene>